<name>A0A8S9LT30_BRACR</name>
<gene>
    <name evidence="7" type="ORF">F2Q68_00046002</name>
</gene>
<evidence type="ECO:0000256" key="2">
    <source>
        <dbReference type="ARBA" id="ARBA00004286"/>
    </source>
</evidence>
<evidence type="ECO:0000256" key="5">
    <source>
        <dbReference type="ARBA" id="ARBA00023254"/>
    </source>
</evidence>
<dbReference type="InterPro" id="IPR036570">
    <property type="entry name" value="HORMA_dom_sf"/>
</dbReference>
<dbReference type="InterPro" id="IPR051294">
    <property type="entry name" value="HORMA_MeioticProgression"/>
</dbReference>
<dbReference type="SUPFAM" id="SSF56019">
    <property type="entry name" value="The spindle assembly checkpoint protein mad2"/>
    <property type="match status" value="1"/>
</dbReference>
<dbReference type="GO" id="GO:0005634">
    <property type="term" value="C:nucleus"/>
    <property type="evidence" value="ECO:0007669"/>
    <property type="project" value="UniProtKB-SubCell"/>
</dbReference>
<organism evidence="7 8">
    <name type="scientific">Brassica cretica</name>
    <name type="common">Mustard</name>
    <dbReference type="NCBI Taxonomy" id="69181"/>
    <lineage>
        <taxon>Eukaryota</taxon>
        <taxon>Viridiplantae</taxon>
        <taxon>Streptophyta</taxon>
        <taxon>Embryophyta</taxon>
        <taxon>Tracheophyta</taxon>
        <taxon>Spermatophyta</taxon>
        <taxon>Magnoliopsida</taxon>
        <taxon>eudicotyledons</taxon>
        <taxon>Gunneridae</taxon>
        <taxon>Pentapetalae</taxon>
        <taxon>rosids</taxon>
        <taxon>malvids</taxon>
        <taxon>Brassicales</taxon>
        <taxon>Brassicaceae</taxon>
        <taxon>Brassiceae</taxon>
        <taxon>Brassica</taxon>
    </lineage>
</organism>
<dbReference type="PANTHER" id="PTHR48225">
    <property type="entry name" value="HORMA DOMAIN-CONTAINING PROTEIN 1"/>
    <property type="match status" value="1"/>
</dbReference>
<dbReference type="PANTHER" id="PTHR48225:SF7">
    <property type="entry name" value="MEIOSIS-SPECIFIC PROTEIN HOP1"/>
    <property type="match status" value="1"/>
</dbReference>
<dbReference type="InterPro" id="IPR003511">
    <property type="entry name" value="HORMA_dom"/>
</dbReference>
<reference evidence="7" key="1">
    <citation type="submission" date="2019-12" db="EMBL/GenBank/DDBJ databases">
        <title>Genome sequencing and annotation of Brassica cretica.</title>
        <authorList>
            <person name="Studholme D.J."/>
            <person name="Sarris P.F."/>
        </authorList>
    </citation>
    <scope>NUCLEOTIDE SEQUENCE</scope>
    <source>
        <strain evidence="7">PFS-001/15</strain>
        <tissue evidence="7">Leaf</tissue>
    </source>
</reference>
<dbReference type="Pfam" id="PF02301">
    <property type="entry name" value="HORMA"/>
    <property type="match status" value="1"/>
</dbReference>
<feature type="domain" description="HORMA" evidence="6">
    <location>
        <begin position="29"/>
        <end position="83"/>
    </location>
</feature>
<keyword evidence="3" id="KW-0158">Chromosome</keyword>
<proteinExistence type="predicted"/>
<evidence type="ECO:0000313" key="7">
    <source>
        <dbReference type="EMBL" id="KAF2608316.1"/>
    </source>
</evidence>
<protein>
    <recommendedName>
        <fullName evidence="6">HORMA domain-containing protein</fullName>
    </recommendedName>
</protein>
<dbReference type="GO" id="GO:0051321">
    <property type="term" value="P:meiotic cell cycle"/>
    <property type="evidence" value="ECO:0007669"/>
    <property type="project" value="UniProtKB-KW"/>
</dbReference>
<keyword evidence="4" id="KW-0539">Nucleus</keyword>
<evidence type="ECO:0000313" key="8">
    <source>
        <dbReference type="Proteomes" id="UP000712281"/>
    </source>
</evidence>
<keyword evidence="5" id="KW-0469">Meiosis</keyword>
<evidence type="ECO:0000259" key="6">
    <source>
        <dbReference type="PROSITE" id="PS50815"/>
    </source>
</evidence>
<dbReference type="PROSITE" id="PS50815">
    <property type="entry name" value="HORMA"/>
    <property type="match status" value="1"/>
</dbReference>
<dbReference type="Gene3D" id="3.30.900.10">
    <property type="entry name" value="HORMA domain"/>
    <property type="match status" value="1"/>
</dbReference>
<comment type="subcellular location">
    <subcellularLocation>
        <location evidence="2">Chromosome</location>
    </subcellularLocation>
    <subcellularLocation>
        <location evidence="1">Nucleus</location>
    </subcellularLocation>
</comment>
<dbReference type="AlphaFoldDB" id="A0A8S9LT30"/>
<comment type="caution">
    <text evidence="7">The sequence shown here is derived from an EMBL/GenBank/DDBJ whole genome shotgun (WGS) entry which is preliminary data.</text>
</comment>
<dbReference type="Proteomes" id="UP000712281">
    <property type="component" value="Unassembled WGS sequence"/>
</dbReference>
<evidence type="ECO:0000256" key="4">
    <source>
        <dbReference type="ARBA" id="ARBA00023242"/>
    </source>
</evidence>
<accession>A0A8S9LT30</accession>
<evidence type="ECO:0000256" key="3">
    <source>
        <dbReference type="ARBA" id="ARBA00022454"/>
    </source>
</evidence>
<evidence type="ECO:0000256" key="1">
    <source>
        <dbReference type="ARBA" id="ARBA00004123"/>
    </source>
</evidence>
<dbReference type="GO" id="GO:0005694">
    <property type="term" value="C:chromosome"/>
    <property type="evidence" value="ECO:0007669"/>
    <property type="project" value="UniProtKB-SubCell"/>
</dbReference>
<sequence length="83" mass="9480">MVSKEEADHRYILTWVMAQKLKEAEITEQDSLLLTRNLLRIAIFNISYIRGLFPENYFNDKSVPALESISFGNEQSALSVANS</sequence>
<dbReference type="EMBL" id="QGKW02000276">
    <property type="protein sequence ID" value="KAF2608316.1"/>
    <property type="molecule type" value="Genomic_DNA"/>
</dbReference>